<evidence type="ECO:0000313" key="1">
    <source>
        <dbReference type="Proteomes" id="UP000887576"/>
    </source>
</evidence>
<organism evidence="1 2">
    <name type="scientific">Panagrolaimus sp. JU765</name>
    <dbReference type="NCBI Taxonomy" id="591449"/>
    <lineage>
        <taxon>Eukaryota</taxon>
        <taxon>Metazoa</taxon>
        <taxon>Ecdysozoa</taxon>
        <taxon>Nematoda</taxon>
        <taxon>Chromadorea</taxon>
        <taxon>Rhabditida</taxon>
        <taxon>Tylenchina</taxon>
        <taxon>Panagrolaimomorpha</taxon>
        <taxon>Panagrolaimoidea</taxon>
        <taxon>Panagrolaimidae</taxon>
        <taxon>Panagrolaimus</taxon>
    </lineage>
</organism>
<dbReference type="WBParaSite" id="JU765_v2.g13040.t1">
    <property type="protein sequence ID" value="JU765_v2.g13040.t1"/>
    <property type="gene ID" value="JU765_v2.g13040"/>
</dbReference>
<dbReference type="Proteomes" id="UP000887576">
    <property type="component" value="Unplaced"/>
</dbReference>
<evidence type="ECO:0000313" key="2">
    <source>
        <dbReference type="WBParaSite" id="JU765_v2.g13040.t1"/>
    </source>
</evidence>
<protein>
    <submittedName>
        <fullName evidence="2">HIT-type domain-containing protein</fullName>
    </submittedName>
</protein>
<sequence length="326" mass="37090">MAATDISIGSDGPPAKKAKTEINCEQCGTNKSKYTCPKCGFRTCSLPCVKLHKDSSKCDGQREKFDVVKKESQFNDETSIKDQVFLAGVTEGLVTGMKRAKNVTKTVIEQKNQQKMLEERKIDETMEKIKTEIKEECKEDGNSLMMDESIEKAVKLEECHDDGMMDIKQEVMADSETPNMFDTEENEQMETSGSQNLEHNNTEEQVENSETSSQKSETNKNVQEENDEESYFLKKYGTRQPGEFSQGLTQNERNLISNVIRRRIFIEIKTPSEADGSFHEHFSDTIFWTIEMRFLKEIPGIVGQNNETDGQDFVMDSNGEETTQID</sequence>
<name>A0AC34Q516_9BILA</name>
<reference evidence="2" key="1">
    <citation type="submission" date="2022-11" db="UniProtKB">
        <authorList>
            <consortium name="WormBaseParasite"/>
        </authorList>
    </citation>
    <scope>IDENTIFICATION</scope>
</reference>
<proteinExistence type="predicted"/>
<accession>A0AC34Q516</accession>